<feature type="chain" id="PRO_5045600775" evidence="2">
    <location>
        <begin position="22"/>
        <end position="656"/>
    </location>
</feature>
<proteinExistence type="predicted"/>
<dbReference type="Gene3D" id="3.40.50.1820">
    <property type="entry name" value="alpha/beta hydrolase"/>
    <property type="match status" value="1"/>
</dbReference>
<dbReference type="EMBL" id="JAINVV010000004">
    <property type="protein sequence ID" value="MBY8822023.1"/>
    <property type="molecule type" value="Genomic_DNA"/>
</dbReference>
<comment type="caution">
    <text evidence="4">The sequence shown here is derived from an EMBL/GenBank/DDBJ whole genome shotgun (WGS) entry which is preliminary data.</text>
</comment>
<feature type="domain" description="Peptidase S9 prolyl oligopeptidase catalytic" evidence="3">
    <location>
        <begin position="444"/>
        <end position="653"/>
    </location>
</feature>
<dbReference type="Proteomes" id="UP000706039">
    <property type="component" value="Unassembled WGS sequence"/>
</dbReference>
<organism evidence="4 5">
    <name type="scientific">Sphingomonas colocasiae</name>
    <dbReference type="NCBI Taxonomy" id="1848973"/>
    <lineage>
        <taxon>Bacteria</taxon>
        <taxon>Pseudomonadati</taxon>
        <taxon>Pseudomonadota</taxon>
        <taxon>Alphaproteobacteria</taxon>
        <taxon>Sphingomonadales</taxon>
        <taxon>Sphingomonadaceae</taxon>
        <taxon>Sphingomonas</taxon>
    </lineage>
</organism>
<evidence type="ECO:0000313" key="4">
    <source>
        <dbReference type="EMBL" id="MBY8822023.1"/>
    </source>
</evidence>
<dbReference type="RefSeq" id="WP_222989140.1">
    <property type="nucleotide sequence ID" value="NZ_JAINVV010000004.1"/>
</dbReference>
<dbReference type="InterPro" id="IPR001375">
    <property type="entry name" value="Peptidase_S9_cat"/>
</dbReference>
<gene>
    <name evidence="4" type="ORF">K7G82_06955</name>
</gene>
<evidence type="ECO:0000313" key="5">
    <source>
        <dbReference type="Proteomes" id="UP000706039"/>
    </source>
</evidence>
<accession>A0ABS7PL32</accession>
<sequence length="656" mass="73178">MKRGFSMLTFGAACASAAAFAQTAPIPAAAPAASESARPAGPPTRIPSAIFATQPTLRGPKLSPDGLKLLASTTSGGRDGIAIFTLADGTYDSFAGPEKGEIAWYRWAGPGRILVSIASTVPYFDDEARLTRLLAYDLATKKMSFIGRKNQGLEGDDVLYVDPAGVYLLMQIQKTIYDWPSVYRVELATGAMQEIVKPMAPVWEWFADSGGTVRAGMAFRERVWSLVYRKSADEKFRTVGKARYDDDEASFDLLRFNRESDEGFVLSNKETGRFALYKYNYATRTRGELVFGDPRYDLSDVDLNDDGTGVEAIRYVDDQDRVVWFDPAMKAHQSQIDSALKGRQSRLVNRSTDGKKMLYWIGSASDPGYYYFYNIDDGVLRRVAYVNKDLRADQLSPTRAVEYQARDGLAITAYLTLPRGRPEKNLPLIILPHGGPYDVRDKLAFDAEVQFLANRGYVVFQPNFRGSGGYGKQFYEKGEGQIGRAMQDDLDDGMDWLAKQGLIDPKRVCIVGASYGGYAALWGATRNPERYRCAASFAGVSDFNRQLKYSLTYAISKRYRKDWRDTVRGGPGFDLATISPLQQVDRLRIPVLLAHGKEDRTVPYKQSSLYADALKRAGKDVEFRTYETEGHGFSDPANMQDWLDRLEAFLAKHNPA</sequence>
<protein>
    <submittedName>
        <fullName evidence="4">S9 family peptidase</fullName>
    </submittedName>
</protein>
<dbReference type="SUPFAM" id="SSF82171">
    <property type="entry name" value="DPP6 N-terminal domain-like"/>
    <property type="match status" value="1"/>
</dbReference>
<keyword evidence="2" id="KW-0732">Signal</keyword>
<name>A0ABS7PL32_9SPHN</name>
<dbReference type="PANTHER" id="PTHR42776:SF27">
    <property type="entry name" value="DIPEPTIDYL PEPTIDASE FAMILY MEMBER 6"/>
    <property type="match status" value="1"/>
</dbReference>
<evidence type="ECO:0000256" key="1">
    <source>
        <dbReference type="ARBA" id="ARBA00022801"/>
    </source>
</evidence>
<keyword evidence="1" id="KW-0378">Hydrolase</keyword>
<dbReference type="InterPro" id="IPR029058">
    <property type="entry name" value="AB_hydrolase_fold"/>
</dbReference>
<keyword evidence="5" id="KW-1185">Reference proteome</keyword>
<evidence type="ECO:0000256" key="2">
    <source>
        <dbReference type="SAM" id="SignalP"/>
    </source>
</evidence>
<dbReference type="Pfam" id="PF00326">
    <property type="entry name" value="Peptidase_S9"/>
    <property type="match status" value="1"/>
</dbReference>
<dbReference type="PANTHER" id="PTHR42776">
    <property type="entry name" value="SERINE PEPTIDASE S9 FAMILY MEMBER"/>
    <property type="match status" value="1"/>
</dbReference>
<dbReference type="SUPFAM" id="SSF53474">
    <property type="entry name" value="alpha/beta-Hydrolases"/>
    <property type="match status" value="1"/>
</dbReference>
<feature type="signal peptide" evidence="2">
    <location>
        <begin position="1"/>
        <end position="21"/>
    </location>
</feature>
<reference evidence="4 5" key="1">
    <citation type="submission" date="2021-08" db="EMBL/GenBank/DDBJ databases">
        <authorList>
            <person name="Tuo L."/>
        </authorList>
    </citation>
    <scope>NUCLEOTIDE SEQUENCE [LARGE SCALE GENOMIC DNA]</scope>
    <source>
        <strain evidence="4 5">JCM 31229</strain>
    </source>
</reference>
<evidence type="ECO:0000259" key="3">
    <source>
        <dbReference type="Pfam" id="PF00326"/>
    </source>
</evidence>